<gene>
    <name evidence="1" type="primary">mciZ</name>
    <name evidence="1" type="ORF">EKG37_04395</name>
</gene>
<protein>
    <submittedName>
        <fullName evidence="1">Z-ring formation inhibitor MciZ</fullName>
    </submittedName>
</protein>
<evidence type="ECO:0000313" key="1">
    <source>
        <dbReference type="EMBL" id="RTR35130.1"/>
    </source>
</evidence>
<dbReference type="OrthoDB" id="2990038at2"/>
<dbReference type="AlphaFoldDB" id="A0A431WID5"/>
<proteinExistence type="predicted"/>
<dbReference type="InterPro" id="IPR025177">
    <property type="entry name" value="MciZ"/>
</dbReference>
<comment type="caution">
    <text evidence="1">The sequence shown here is derived from an EMBL/GenBank/DDBJ whole genome shotgun (WGS) entry which is preliminary data.</text>
</comment>
<accession>A0A431WID5</accession>
<dbReference type="Pfam" id="PF13072">
    <property type="entry name" value="MciZ"/>
    <property type="match status" value="1"/>
</dbReference>
<sequence>MKLYVHDKGVILVGKAWEIRQKLKEYNQHYDLLYDWVQNVQKQENS</sequence>
<organism evidence="1 2">
    <name type="scientific">Bacillus yapensis</name>
    <dbReference type="NCBI Taxonomy" id="2492960"/>
    <lineage>
        <taxon>Bacteria</taxon>
        <taxon>Bacillati</taxon>
        <taxon>Bacillota</taxon>
        <taxon>Bacilli</taxon>
        <taxon>Bacillales</taxon>
        <taxon>Bacillaceae</taxon>
        <taxon>Bacillus</taxon>
    </lineage>
</organism>
<dbReference type="Proteomes" id="UP000271374">
    <property type="component" value="Unassembled WGS sequence"/>
</dbReference>
<keyword evidence="2" id="KW-1185">Reference proteome</keyword>
<reference evidence="1 2" key="1">
    <citation type="submission" date="2018-12" db="EMBL/GenBank/DDBJ databases">
        <title>Bacillus yapensis draft genome sequence.</title>
        <authorList>
            <person name="Yu L."/>
            <person name="Xu X."/>
            <person name="Tang X."/>
        </authorList>
    </citation>
    <scope>NUCLEOTIDE SEQUENCE [LARGE SCALE GENOMIC DNA]</scope>
    <source>
        <strain evidence="1 2">XXST-01</strain>
    </source>
</reference>
<dbReference type="EMBL" id="RXNT01000003">
    <property type="protein sequence ID" value="RTR35130.1"/>
    <property type="molecule type" value="Genomic_DNA"/>
</dbReference>
<name>A0A431WID5_9BACI</name>
<evidence type="ECO:0000313" key="2">
    <source>
        <dbReference type="Proteomes" id="UP000271374"/>
    </source>
</evidence>
<dbReference type="RefSeq" id="WP_126406765.1">
    <property type="nucleotide sequence ID" value="NZ_RXNT01000003.1"/>
</dbReference>